<dbReference type="EnsemblProtists" id="EKX36404">
    <property type="protein sequence ID" value="EKX36404"/>
    <property type="gene ID" value="GUITHDRAFT_165755"/>
</dbReference>
<reference evidence="1 3" key="1">
    <citation type="journal article" date="2012" name="Nature">
        <title>Algal genomes reveal evolutionary mosaicism and the fate of nucleomorphs.</title>
        <authorList>
            <consortium name="DOE Joint Genome Institute"/>
            <person name="Curtis B.A."/>
            <person name="Tanifuji G."/>
            <person name="Burki F."/>
            <person name="Gruber A."/>
            <person name="Irimia M."/>
            <person name="Maruyama S."/>
            <person name="Arias M.C."/>
            <person name="Ball S.G."/>
            <person name="Gile G.H."/>
            <person name="Hirakawa Y."/>
            <person name="Hopkins J.F."/>
            <person name="Kuo A."/>
            <person name="Rensing S.A."/>
            <person name="Schmutz J."/>
            <person name="Symeonidi A."/>
            <person name="Elias M."/>
            <person name="Eveleigh R.J."/>
            <person name="Herman E.K."/>
            <person name="Klute M.J."/>
            <person name="Nakayama T."/>
            <person name="Obornik M."/>
            <person name="Reyes-Prieto A."/>
            <person name="Armbrust E.V."/>
            <person name="Aves S.J."/>
            <person name="Beiko R.G."/>
            <person name="Coutinho P."/>
            <person name="Dacks J.B."/>
            <person name="Durnford D.G."/>
            <person name="Fast N.M."/>
            <person name="Green B.R."/>
            <person name="Grisdale C.J."/>
            <person name="Hempel F."/>
            <person name="Henrissat B."/>
            <person name="Hoppner M.P."/>
            <person name="Ishida K."/>
            <person name="Kim E."/>
            <person name="Koreny L."/>
            <person name="Kroth P.G."/>
            <person name="Liu Y."/>
            <person name="Malik S.B."/>
            <person name="Maier U.G."/>
            <person name="McRose D."/>
            <person name="Mock T."/>
            <person name="Neilson J.A."/>
            <person name="Onodera N.T."/>
            <person name="Poole A.M."/>
            <person name="Pritham E.J."/>
            <person name="Richards T.A."/>
            <person name="Rocap G."/>
            <person name="Roy S.W."/>
            <person name="Sarai C."/>
            <person name="Schaack S."/>
            <person name="Shirato S."/>
            <person name="Slamovits C.H."/>
            <person name="Spencer D.F."/>
            <person name="Suzuki S."/>
            <person name="Worden A.Z."/>
            <person name="Zauner S."/>
            <person name="Barry K."/>
            <person name="Bell C."/>
            <person name="Bharti A.K."/>
            <person name="Crow J.A."/>
            <person name="Grimwood J."/>
            <person name="Kramer R."/>
            <person name="Lindquist E."/>
            <person name="Lucas S."/>
            <person name="Salamov A."/>
            <person name="McFadden G.I."/>
            <person name="Lane C.E."/>
            <person name="Keeling P.J."/>
            <person name="Gray M.W."/>
            <person name="Grigoriev I.V."/>
            <person name="Archibald J.M."/>
        </authorList>
    </citation>
    <scope>NUCLEOTIDE SEQUENCE</scope>
    <source>
        <strain evidence="1 3">CCMP2712</strain>
    </source>
</reference>
<dbReference type="GeneID" id="17293170"/>
<dbReference type="RefSeq" id="XP_005823384.1">
    <property type="nucleotide sequence ID" value="XM_005823327.1"/>
</dbReference>
<reference evidence="2" key="3">
    <citation type="submission" date="2015-06" db="UniProtKB">
        <authorList>
            <consortium name="EnsemblProtists"/>
        </authorList>
    </citation>
    <scope>IDENTIFICATION</scope>
</reference>
<dbReference type="KEGG" id="gtt:GUITHDRAFT_165755"/>
<evidence type="ECO:0000313" key="1">
    <source>
        <dbReference type="EMBL" id="EKX36404.1"/>
    </source>
</evidence>
<organism evidence="1">
    <name type="scientific">Guillardia theta (strain CCMP2712)</name>
    <name type="common">Cryptophyte</name>
    <dbReference type="NCBI Taxonomy" id="905079"/>
    <lineage>
        <taxon>Eukaryota</taxon>
        <taxon>Cryptophyceae</taxon>
        <taxon>Pyrenomonadales</taxon>
        <taxon>Geminigeraceae</taxon>
        <taxon>Guillardia</taxon>
    </lineage>
</organism>
<reference evidence="3" key="2">
    <citation type="submission" date="2012-11" db="EMBL/GenBank/DDBJ databases">
        <authorList>
            <person name="Kuo A."/>
            <person name="Curtis B.A."/>
            <person name="Tanifuji G."/>
            <person name="Burki F."/>
            <person name="Gruber A."/>
            <person name="Irimia M."/>
            <person name="Maruyama S."/>
            <person name="Arias M.C."/>
            <person name="Ball S.G."/>
            <person name="Gile G.H."/>
            <person name="Hirakawa Y."/>
            <person name="Hopkins J.F."/>
            <person name="Rensing S.A."/>
            <person name="Schmutz J."/>
            <person name="Symeonidi A."/>
            <person name="Elias M."/>
            <person name="Eveleigh R.J."/>
            <person name="Herman E.K."/>
            <person name="Klute M.J."/>
            <person name="Nakayama T."/>
            <person name="Obornik M."/>
            <person name="Reyes-Prieto A."/>
            <person name="Armbrust E.V."/>
            <person name="Aves S.J."/>
            <person name="Beiko R.G."/>
            <person name="Coutinho P."/>
            <person name="Dacks J.B."/>
            <person name="Durnford D.G."/>
            <person name="Fast N.M."/>
            <person name="Green B.R."/>
            <person name="Grisdale C."/>
            <person name="Hempe F."/>
            <person name="Henrissat B."/>
            <person name="Hoppner M.P."/>
            <person name="Ishida K.-I."/>
            <person name="Kim E."/>
            <person name="Koreny L."/>
            <person name="Kroth P.G."/>
            <person name="Liu Y."/>
            <person name="Malik S.-B."/>
            <person name="Maier U.G."/>
            <person name="McRose D."/>
            <person name="Mock T."/>
            <person name="Neilson J.A."/>
            <person name="Onodera N.T."/>
            <person name="Poole A.M."/>
            <person name="Pritham E.J."/>
            <person name="Richards T.A."/>
            <person name="Rocap G."/>
            <person name="Roy S.W."/>
            <person name="Sarai C."/>
            <person name="Schaack S."/>
            <person name="Shirato S."/>
            <person name="Slamovits C.H."/>
            <person name="Spencer D.F."/>
            <person name="Suzuki S."/>
            <person name="Worden A.Z."/>
            <person name="Zauner S."/>
            <person name="Barry K."/>
            <person name="Bell C."/>
            <person name="Bharti A.K."/>
            <person name="Crow J.A."/>
            <person name="Grimwood J."/>
            <person name="Kramer R."/>
            <person name="Lindquist E."/>
            <person name="Lucas S."/>
            <person name="Salamov A."/>
            <person name="McFadden G.I."/>
            <person name="Lane C.E."/>
            <person name="Keeling P.J."/>
            <person name="Gray M.W."/>
            <person name="Grigoriev I.V."/>
            <person name="Archibald J.M."/>
        </authorList>
    </citation>
    <scope>NUCLEOTIDE SEQUENCE</scope>
    <source>
        <strain evidence="3">CCMP2712</strain>
    </source>
</reference>
<gene>
    <name evidence="1" type="ORF">GUITHDRAFT_165755</name>
</gene>
<accession>L1IKF9</accession>
<sequence length="199" mass="21498">MAGMKVGDMELGYGSFQVEGRSNWKRKAFLVAMGTAMTALMILLGLDQSHEISEPTRQTLSTQRLFAADNVAMNGGTSGVAASKGDASDFMNSADLGDYVDAIIGPAPSGLTEGGYKKRGSIAVSKIDAAGFYYLNVEGEPGHALECILQGSDGYHRHWKGYGQIYTGPIHEGNYGGKDYLQIQDLVTGEVEYFRFRFT</sequence>
<dbReference type="AlphaFoldDB" id="L1IKF9"/>
<protein>
    <submittedName>
        <fullName evidence="1 2">Uncharacterized protein</fullName>
    </submittedName>
</protein>
<evidence type="ECO:0000313" key="3">
    <source>
        <dbReference type="Proteomes" id="UP000011087"/>
    </source>
</evidence>
<keyword evidence="3" id="KW-1185">Reference proteome</keyword>
<proteinExistence type="predicted"/>
<evidence type="ECO:0000313" key="2">
    <source>
        <dbReference type="EnsemblProtists" id="EKX36404"/>
    </source>
</evidence>
<name>L1IKF9_GUITC</name>
<dbReference type="HOGENOM" id="CLU_1477756_0_0_1"/>
<dbReference type="Proteomes" id="UP000011087">
    <property type="component" value="Unassembled WGS sequence"/>
</dbReference>
<dbReference type="EMBL" id="JH993074">
    <property type="protein sequence ID" value="EKX36404.1"/>
    <property type="molecule type" value="Genomic_DNA"/>
</dbReference>
<dbReference type="PaxDb" id="55529-EKX36404"/>